<dbReference type="AlphaFoldDB" id="A0A813K6H0"/>
<sequence>SLFTRRTAPCASAELSRTVDQLPLSTKQEVLSMLAGPRPGIQRLEGRIVPRAGVAMSAPFSSRPCVMYSASASQQRRQDGVHQPPLAYHATGSDFILELDDGSDESGPTVQISVHSHDVSLFDMTAGRFSKESAFSEASDAWRSFALAHLIHGLDASSNAMNRVDLGAKGALEFCECSLLAGARVTCVGEIACDRNGSLSLCPWRPDASSGGAANLKEMVLNKLSTTSWEQSDFFGSGSSASPLSGQVLISDSPVPIQASAAQRRGGPHTVAFRLGFQACLSALQGYHWWVPDTLFLPVAVCRGPRAPSLPA</sequence>
<protein>
    <submittedName>
        <fullName evidence="1">Uncharacterized protein</fullName>
    </submittedName>
</protein>
<feature type="non-terminal residue" evidence="1">
    <location>
        <position position="1"/>
    </location>
</feature>
<reference evidence="1" key="1">
    <citation type="submission" date="2021-02" db="EMBL/GenBank/DDBJ databases">
        <authorList>
            <person name="Dougan E. K."/>
            <person name="Rhodes N."/>
            <person name="Thang M."/>
            <person name="Chan C."/>
        </authorList>
    </citation>
    <scope>NUCLEOTIDE SEQUENCE</scope>
</reference>
<dbReference type="Proteomes" id="UP000626109">
    <property type="component" value="Unassembled WGS sequence"/>
</dbReference>
<comment type="caution">
    <text evidence="1">The sequence shown here is derived from an EMBL/GenBank/DDBJ whole genome shotgun (WGS) entry which is preliminary data.</text>
</comment>
<organism evidence="1 2">
    <name type="scientific">Polarella glacialis</name>
    <name type="common">Dinoflagellate</name>
    <dbReference type="NCBI Taxonomy" id="89957"/>
    <lineage>
        <taxon>Eukaryota</taxon>
        <taxon>Sar</taxon>
        <taxon>Alveolata</taxon>
        <taxon>Dinophyceae</taxon>
        <taxon>Suessiales</taxon>
        <taxon>Suessiaceae</taxon>
        <taxon>Polarella</taxon>
    </lineage>
</organism>
<dbReference type="EMBL" id="CAJNNW010028249">
    <property type="protein sequence ID" value="CAE8695366.1"/>
    <property type="molecule type" value="Genomic_DNA"/>
</dbReference>
<accession>A0A813K6H0</accession>
<feature type="non-terminal residue" evidence="1">
    <location>
        <position position="312"/>
    </location>
</feature>
<evidence type="ECO:0000313" key="2">
    <source>
        <dbReference type="Proteomes" id="UP000626109"/>
    </source>
</evidence>
<gene>
    <name evidence="1" type="ORF">PGLA2088_LOCUS29297</name>
</gene>
<name>A0A813K6H0_POLGL</name>
<proteinExistence type="predicted"/>
<evidence type="ECO:0000313" key="1">
    <source>
        <dbReference type="EMBL" id="CAE8695366.1"/>
    </source>
</evidence>